<dbReference type="AlphaFoldDB" id="A0A834ZZE9"/>
<reference evidence="1" key="1">
    <citation type="submission" date="2020-07" db="EMBL/GenBank/DDBJ databases">
        <title>Genome sequence and genetic diversity analysis of an under-domesticated orphan crop, white fonio (Digitaria exilis).</title>
        <authorList>
            <person name="Bennetzen J.L."/>
            <person name="Chen S."/>
            <person name="Ma X."/>
            <person name="Wang X."/>
            <person name="Yssel A.E.J."/>
            <person name="Chaluvadi S.R."/>
            <person name="Johnson M."/>
            <person name="Gangashetty P."/>
            <person name="Hamidou F."/>
            <person name="Sanogo M.D."/>
            <person name="Zwaenepoel A."/>
            <person name="Wallace J."/>
            <person name="Van De Peer Y."/>
            <person name="Van Deynze A."/>
        </authorList>
    </citation>
    <scope>NUCLEOTIDE SEQUENCE</scope>
    <source>
        <tissue evidence="1">Leaves</tissue>
    </source>
</reference>
<dbReference type="Pfam" id="PF04578">
    <property type="entry name" value="DUF594"/>
    <property type="match status" value="1"/>
</dbReference>
<protein>
    <submittedName>
        <fullName evidence="1">Uncharacterized protein</fullName>
    </submittedName>
</protein>
<gene>
    <name evidence="1" type="ORF">HU200_064942</name>
</gene>
<sequence>MNGVKLGNQLVQLRQGEAAAWRFLAGFWSGMILYIAPSDNLKGHAEAIARGGELITLVWALLMNVGIASRPSSAEGSSATADGV</sequence>
<dbReference type="OrthoDB" id="1689146at2759"/>
<comment type="caution">
    <text evidence="1">The sequence shown here is derived from an EMBL/GenBank/DDBJ whole genome shotgun (WGS) entry which is preliminary data.</text>
</comment>
<name>A0A834ZZE9_9POAL</name>
<dbReference type="InterPro" id="IPR007658">
    <property type="entry name" value="DUF594"/>
</dbReference>
<evidence type="ECO:0000313" key="2">
    <source>
        <dbReference type="Proteomes" id="UP000636709"/>
    </source>
</evidence>
<dbReference type="EMBL" id="JACEFO010002816">
    <property type="protein sequence ID" value="KAF8648356.1"/>
    <property type="molecule type" value="Genomic_DNA"/>
</dbReference>
<evidence type="ECO:0000313" key="1">
    <source>
        <dbReference type="EMBL" id="KAF8648356.1"/>
    </source>
</evidence>
<keyword evidence="2" id="KW-1185">Reference proteome</keyword>
<dbReference type="Proteomes" id="UP000636709">
    <property type="component" value="Unassembled WGS sequence"/>
</dbReference>
<accession>A0A834ZZE9</accession>
<organism evidence="1 2">
    <name type="scientific">Digitaria exilis</name>
    <dbReference type="NCBI Taxonomy" id="1010633"/>
    <lineage>
        <taxon>Eukaryota</taxon>
        <taxon>Viridiplantae</taxon>
        <taxon>Streptophyta</taxon>
        <taxon>Embryophyta</taxon>
        <taxon>Tracheophyta</taxon>
        <taxon>Spermatophyta</taxon>
        <taxon>Magnoliopsida</taxon>
        <taxon>Liliopsida</taxon>
        <taxon>Poales</taxon>
        <taxon>Poaceae</taxon>
        <taxon>PACMAD clade</taxon>
        <taxon>Panicoideae</taxon>
        <taxon>Panicodae</taxon>
        <taxon>Paniceae</taxon>
        <taxon>Anthephorinae</taxon>
        <taxon>Digitaria</taxon>
    </lineage>
</organism>
<proteinExistence type="predicted"/>